<dbReference type="RefSeq" id="WP_036069223.1">
    <property type="nucleotide sequence ID" value="NZ_SNZK01000004.1"/>
</dbReference>
<evidence type="ECO:0000313" key="1">
    <source>
        <dbReference type="EMBL" id="TDR53685.1"/>
    </source>
</evidence>
<protein>
    <submittedName>
        <fullName evidence="1">Uncharacterized protein</fullName>
    </submittedName>
</protein>
<reference evidence="1 2" key="1">
    <citation type="submission" date="2019-03" db="EMBL/GenBank/DDBJ databases">
        <title>Genomic Encyclopedia of Type Strains, Phase III (KMG-III): the genomes of soil and plant-associated and newly described type strains.</title>
        <authorList>
            <person name="Whitman W."/>
        </authorList>
    </citation>
    <scope>NUCLEOTIDE SEQUENCE [LARGE SCALE GENOMIC DNA]</scope>
    <source>
        <strain evidence="1 2">CECT 7972</strain>
    </source>
</reference>
<name>A0A4R6ZMT6_9LIST</name>
<dbReference type="Proteomes" id="UP000295558">
    <property type="component" value="Unassembled WGS sequence"/>
</dbReference>
<sequence length="62" mass="7353">MEEEHRIILEHAKDNKDHYKKIIEMIDKDRDSRLELIASGYTEDEAFKTLFIINGEFLSTLV</sequence>
<evidence type="ECO:0000313" key="2">
    <source>
        <dbReference type="Proteomes" id="UP000295558"/>
    </source>
</evidence>
<comment type="caution">
    <text evidence="1">The sequence shown here is derived from an EMBL/GenBank/DDBJ whole genome shotgun (WGS) entry which is preliminary data.</text>
</comment>
<organism evidence="1 2">
    <name type="scientific">Listeria rocourtiae</name>
    <dbReference type="NCBI Taxonomy" id="647910"/>
    <lineage>
        <taxon>Bacteria</taxon>
        <taxon>Bacillati</taxon>
        <taxon>Bacillota</taxon>
        <taxon>Bacilli</taxon>
        <taxon>Bacillales</taxon>
        <taxon>Listeriaceae</taxon>
        <taxon>Listeria</taxon>
    </lineage>
</organism>
<gene>
    <name evidence="1" type="ORF">DFP96_104279</name>
</gene>
<dbReference type="EMBL" id="SNZK01000004">
    <property type="protein sequence ID" value="TDR53685.1"/>
    <property type="molecule type" value="Genomic_DNA"/>
</dbReference>
<proteinExistence type="predicted"/>
<accession>A0A4R6ZMT6</accession>
<keyword evidence="2" id="KW-1185">Reference proteome</keyword>
<dbReference type="AlphaFoldDB" id="A0A4R6ZMT6"/>